<evidence type="ECO:0000313" key="7">
    <source>
        <dbReference type="Proteomes" id="UP000292003"/>
    </source>
</evidence>
<dbReference type="CDD" id="cd17535">
    <property type="entry name" value="REC_NarL-like"/>
    <property type="match status" value="1"/>
</dbReference>
<dbReference type="PROSITE" id="PS50110">
    <property type="entry name" value="RESPONSE_REGULATORY"/>
    <property type="match status" value="1"/>
</dbReference>
<keyword evidence="7" id="KW-1185">Reference proteome</keyword>
<feature type="domain" description="Response regulatory" evidence="5">
    <location>
        <begin position="7"/>
        <end position="120"/>
    </location>
</feature>
<evidence type="ECO:0000259" key="4">
    <source>
        <dbReference type="PROSITE" id="PS50043"/>
    </source>
</evidence>
<dbReference type="EMBL" id="SFCC01000025">
    <property type="protein sequence ID" value="RZQ59380.1"/>
    <property type="molecule type" value="Genomic_DNA"/>
</dbReference>
<organism evidence="6 7">
    <name type="scientific">Amycolatopsis suaedae</name>
    <dbReference type="NCBI Taxonomy" id="2510978"/>
    <lineage>
        <taxon>Bacteria</taxon>
        <taxon>Bacillati</taxon>
        <taxon>Actinomycetota</taxon>
        <taxon>Actinomycetes</taxon>
        <taxon>Pseudonocardiales</taxon>
        <taxon>Pseudonocardiaceae</taxon>
        <taxon>Amycolatopsis</taxon>
    </lineage>
</organism>
<reference evidence="6 7" key="1">
    <citation type="submission" date="2019-02" db="EMBL/GenBank/DDBJ databases">
        <title>Draft genome sequence of Amycolatopsis sp. 8-3EHSu isolated from roots of Suaeda maritima.</title>
        <authorList>
            <person name="Duangmal K."/>
            <person name="Chantavorakit T."/>
        </authorList>
    </citation>
    <scope>NUCLEOTIDE SEQUENCE [LARGE SCALE GENOMIC DNA]</scope>
    <source>
        <strain evidence="6 7">8-3EHSu</strain>
    </source>
</reference>
<dbReference type="InterPro" id="IPR058245">
    <property type="entry name" value="NreC/VraR/RcsB-like_REC"/>
</dbReference>
<dbReference type="PANTHER" id="PTHR43214">
    <property type="entry name" value="TWO-COMPONENT RESPONSE REGULATOR"/>
    <property type="match status" value="1"/>
</dbReference>
<feature type="domain" description="HTH luxR-type" evidence="4">
    <location>
        <begin position="142"/>
        <end position="207"/>
    </location>
</feature>
<dbReference type="Pfam" id="PF00196">
    <property type="entry name" value="GerE"/>
    <property type="match status" value="1"/>
</dbReference>
<dbReference type="SMART" id="SM00421">
    <property type="entry name" value="HTH_LUXR"/>
    <property type="match status" value="1"/>
</dbReference>
<evidence type="ECO:0000256" key="2">
    <source>
        <dbReference type="ARBA" id="ARBA00023125"/>
    </source>
</evidence>
<evidence type="ECO:0000256" key="1">
    <source>
        <dbReference type="ARBA" id="ARBA00022553"/>
    </source>
</evidence>
<dbReference type="PANTHER" id="PTHR43214:SF42">
    <property type="entry name" value="TRANSCRIPTIONAL REGULATORY PROTEIN DESR"/>
    <property type="match status" value="1"/>
</dbReference>
<dbReference type="SUPFAM" id="SSF52172">
    <property type="entry name" value="CheY-like"/>
    <property type="match status" value="1"/>
</dbReference>
<comment type="caution">
    <text evidence="6">The sequence shown here is derived from an EMBL/GenBank/DDBJ whole genome shotgun (WGS) entry which is preliminary data.</text>
</comment>
<dbReference type="SUPFAM" id="SSF46894">
    <property type="entry name" value="C-terminal effector domain of the bipartite response regulators"/>
    <property type="match status" value="1"/>
</dbReference>
<dbReference type="PRINTS" id="PR00038">
    <property type="entry name" value="HTHLUXR"/>
</dbReference>
<dbReference type="AlphaFoldDB" id="A0A4Q7IWU1"/>
<dbReference type="GO" id="GO:0000160">
    <property type="term" value="P:phosphorelay signal transduction system"/>
    <property type="evidence" value="ECO:0007669"/>
    <property type="project" value="InterPro"/>
</dbReference>
<gene>
    <name evidence="6" type="ORF">EWH70_34260</name>
</gene>
<dbReference type="InterPro" id="IPR000792">
    <property type="entry name" value="Tscrpt_reg_LuxR_C"/>
</dbReference>
<dbReference type="InterPro" id="IPR039420">
    <property type="entry name" value="WalR-like"/>
</dbReference>
<dbReference type="PROSITE" id="PS50043">
    <property type="entry name" value="HTH_LUXR_2"/>
    <property type="match status" value="1"/>
</dbReference>
<dbReference type="SMART" id="SM00448">
    <property type="entry name" value="REC"/>
    <property type="match status" value="1"/>
</dbReference>
<evidence type="ECO:0000259" key="5">
    <source>
        <dbReference type="PROSITE" id="PS50110"/>
    </source>
</evidence>
<evidence type="ECO:0000313" key="6">
    <source>
        <dbReference type="EMBL" id="RZQ59380.1"/>
    </source>
</evidence>
<dbReference type="Pfam" id="PF00072">
    <property type="entry name" value="Response_reg"/>
    <property type="match status" value="1"/>
</dbReference>
<dbReference type="InterPro" id="IPR001789">
    <property type="entry name" value="Sig_transdc_resp-reg_receiver"/>
</dbReference>
<dbReference type="RefSeq" id="WP_130479757.1">
    <property type="nucleotide sequence ID" value="NZ_SFCC01000025.1"/>
</dbReference>
<dbReference type="Proteomes" id="UP000292003">
    <property type="component" value="Unassembled WGS sequence"/>
</dbReference>
<name>A0A4Q7IWU1_9PSEU</name>
<dbReference type="OrthoDB" id="4214737at2"/>
<dbReference type="GO" id="GO:0003677">
    <property type="term" value="F:DNA binding"/>
    <property type="evidence" value="ECO:0007669"/>
    <property type="project" value="UniProtKB-KW"/>
</dbReference>
<dbReference type="InterPro" id="IPR016032">
    <property type="entry name" value="Sig_transdc_resp-reg_C-effctor"/>
</dbReference>
<sequence>MTQARIRVGVVEDHPLYRSAVARLLDEAEDIELGPVADSVARFAASREAPGCVVVLDLKLRGVADAAAVLEVVGMGHRVLVVSAHAGQSEVLGAIAAGARGYLSKDADGDEILRAVREIAAGNSYVSPTLASFVLDSARDKAAGPKLVLSERERQVLSLVAAGERDQDIAEAMSISVRTVRSYLDRIRDKTGRRRRPELTRLAIEEGLAHDLGR</sequence>
<dbReference type="CDD" id="cd06170">
    <property type="entry name" value="LuxR_C_like"/>
    <property type="match status" value="1"/>
</dbReference>
<proteinExistence type="predicted"/>
<accession>A0A4Q7IWU1</accession>
<dbReference type="Gene3D" id="3.40.50.2300">
    <property type="match status" value="1"/>
</dbReference>
<dbReference type="GO" id="GO:0006355">
    <property type="term" value="P:regulation of DNA-templated transcription"/>
    <property type="evidence" value="ECO:0007669"/>
    <property type="project" value="InterPro"/>
</dbReference>
<dbReference type="InterPro" id="IPR011006">
    <property type="entry name" value="CheY-like_superfamily"/>
</dbReference>
<protein>
    <submittedName>
        <fullName evidence="6">Response regulator transcription factor</fullName>
    </submittedName>
</protein>
<feature type="modified residue" description="4-aspartylphosphate" evidence="3">
    <location>
        <position position="57"/>
    </location>
</feature>
<evidence type="ECO:0000256" key="3">
    <source>
        <dbReference type="PROSITE-ProRule" id="PRU00169"/>
    </source>
</evidence>
<keyword evidence="1 3" id="KW-0597">Phosphoprotein</keyword>
<keyword evidence="2" id="KW-0238">DNA-binding</keyword>